<reference evidence="1" key="1">
    <citation type="journal article" date="2023" name="IScience">
        <title>Live-bearing cockroach genome reveals convergent evolutionary mechanisms linked to viviparity in insects and beyond.</title>
        <authorList>
            <person name="Fouks B."/>
            <person name="Harrison M.C."/>
            <person name="Mikhailova A.A."/>
            <person name="Marchal E."/>
            <person name="English S."/>
            <person name="Carruthers M."/>
            <person name="Jennings E.C."/>
            <person name="Chiamaka E.L."/>
            <person name="Frigard R.A."/>
            <person name="Pippel M."/>
            <person name="Attardo G.M."/>
            <person name="Benoit J.B."/>
            <person name="Bornberg-Bauer E."/>
            <person name="Tobe S.S."/>
        </authorList>
    </citation>
    <scope>NUCLEOTIDE SEQUENCE</scope>
    <source>
        <strain evidence="1">Stay&amp;Tobe</strain>
    </source>
</reference>
<accession>A0AAD8EGX9</accession>
<organism evidence="1 2">
    <name type="scientific">Diploptera punctata</name>
    <name type="common">Pacific beetle cockroach</name>
    <dbReference type="NCBI Taxonomy" id="6984"/>
    <lineage>
        <taxon>Eukaryota</taxon>
        <taxon>Metazoa</taxon>
        <taxon>Ecdysozoa</taxon>
        <taxon>Arthropoda</taxon>
        <taxon>Hexapoda</taxon>
        <taxon>Insecta</taxon>
        <taxon>Pterygota</taxon>
        <taxon>Neoptera</taxon>
        <taxon>Polyneoptera</taxon>
        <taxon>Dictyoptera</taxon>
        <taxon>Blattodea</taxon>
        <taxon>Blaberoidea</taxon>
        <taxon>Blaberidae</taxon>
        <taxon>Diplopterinae</taxon>
        <taxon>Diploptera</taxon>
    </lineage>
</organism>
<gene>
    <name evidence="1" type="ORF">L9F63_017278</name>
</gene>
<sequence length="272" mass="30694">MANMYENDQLKPIVKRTAKLLAEMLNKKHGQEEDGRKRVAFRDGILMTKITMDMSPSSQPTAAMNTLVLCAALSAISVIAHSPNQQPNLQSWMNNLNHLDASVLAQQITRSNIEAGQFLLPSLPRTTRDANDYAVKSCCDVEYLKFEHIQKYMDDCEDSRTQSKGIFTCVGLAAGVSDAEGKITDLDKFGEMMAKMYEDYVLMRTVKVFAVEFGKIANKYHGQEVDGQKRIGLYMAFILTTSTVDMSCVESMRIKSDYCDRVREQYKKQQGH</sequence>
<reference evidence="1" key="2">
    <citation type="submission" date="2023-05" db="EMBL/GenBank/DDBJ databases">
        <authorList>
            <person name="Fouks B."/>
        </authorList>
    </citation>
    <scope>NUCLEOTIDE SEQUENCE</scope>
    <source>
        <strain evidence="1">Stay&amp;Tobe</strain>
        <tissue evidence="1">Testes</tissue>
    </source>
</reference>
<protein>
    <submittedName>
        <fullName evidence="1">Uncharacterized protein</fullName>
    </submittedName>
</protein>
<dbReference type="Proteomes" id="UP001233999">
    <property type="component" value="Unassembled WGS sequence"/>
</dbReference>
<evidence type="ECO:0000313" key="2">
    <source>
        <dbReference type="Proteomes" id="UP001233999"/>
    </source>
</evidence>
<evidence type="ECO:0000313" key="1">
    <source>
        <dbReference type="EMBL" id="KAJ9589529.1"/>
    </source>
</evidence>
<proteinExistence type="predicted"/>
<comment type="caution">
    <text evidence="1">The sequence shown here is derived from an EMBL/GenBank/DDBJ whole genome shotgun (WGS) entry which is preliminary data.</text>
</comment>
<dbReference type="AlphaFoldDB" id="A0AAD8EGX9"/>
<dbReference type="EMBL" id="JASPKZ010004935">
    <property type="protein sequence ID" value="KAJ9589529.1"/>
    <property type="molecule type" value="Genomic_DNA"/>
</dbReference>
<name>A0AAD8EGX9_DIPPU</name>
<keyword evidence="2" id="KW-1185">Reference proteome</keyword>